<organism evidence="2">
    <name type="scientific">Anopheles marajoara</name>
    <dbReference type="NCBI Taxonomy" id="58244"/>
    <lineage>
        <taxon>Eukaryota</taxon>
        <taxon>Metazoa</taxon>
        <taxon>Ecdysozoa</taxon>
        <taxon>Arthropoda</taxon>
        <taxon>Hexapoda</taxon>
        <taxon>Insecta</taxon>
        <taxon>Pterygota</taxon>
        <taxon>Neoptera</taxon>
        <taxon>Endopterygota</taxon>
        <taxon>Diptera</taxon>
        <taxon>Nematocera</taxon>
        <taxon>Culicoidea</taxon>
        <taxon>Culicidae</taxon>
        <taxon>Anophelinae</taxon>
        <taxon>Anopheles</taxon>
    </lineage>
</organism>
<reference evidence="2" key="1">
    <citation type="submission" date="2018-01" db="EMBL/GenBank/DDBJ databases">
        <title>An insight into the sialome of Amazonian anophelines.</title>
        <authorList>
            <person name="Ribeiro J.M."/>
            <person name="Scarpassa V."/>
            <person name="Calvo E."/>
        </authorList>
    </citation>
    <scope>NUCLEOTIDE SEQUENCE</scope>
    <source>
        <tissue evidence="2">Salivary glands</tissue>
    </source>
</reference>
<evidence type="ECO:0000256" key="1">
    <source>
        <dbReference type="SAM" id="SignalP"/>
    </source>
</evidence>
<sequence>MARIVHQFMLLLLLRALPVHYILDLVLCRVTVLAQSLHARQRHTVVLAQRIVLPASNDTPNVVAHPQLVRCPLLAEPNHRFEKLDLAL</sequence>
<evidence type="ECO:0000313" key="2">
    <source>
        <dbReference type="EMBL" id="MBW62218.1"/>
    </source>
</evidence>
<feature type="chain" id="PRO_5014882607" evidence="1">
    <location>
        <begin position="35"/>
        <end position="88"/>
    </location>
</feature>
<keyword evidence="1" id="KW-0732">Signal</keyword>
<dbReference type="AlphaFoldDB" id="A0A2M4CB92"/>
<name>A0A2M4CB92_9DIPT</name>
<proteinExistence type="predicted"/>
<feature type="signal peptide" evidence="1">
    <location>
        <begin position="1"/>
        <end position="34"/>
    </location>
</feature>
<dbReference type="EMBL" id="GGFJ01013077">
    <property type="protein sequence ID" value="MBW62218.1"/>
    <property type="molecule type" value="Transcribed_RNA"/>
</dbReference>
<accession>A0A2M4CB92</accession>
<protein>
    <submittedName>
        <fullName evidence="2">Putative secreted protein</fullName>
    </submittedName>
</protein>